<keyword evidence="4" id="KW-0408">Iron</keyword>
<feature type="domain" description="Molybdopterin dinucleotide-binding" evidence="7">
    <location>
        <begin position="127"/>
        <end position="192"/>
    </location>
</feature>
<dbReference type="Gene3D" id="3.40.228.10">
    <property type="entry name" value="Dimethylsulfoxide Reductase, domain 2"/>
    <property type="match status" value="1"/>
</dbReference>
<evidence type="ECO:0000313" key="9">
    <source>
        <dbReference type="Proteomes" id="UP000255167"/>
    </source>
</evidence>
<dbReference type="Gene3D" id="2.40.40.20">
    <property type="match status" value="1"/>
</dbReference>
<dbReference type="GO" id="GO:0009055">
    <property type="term" value="F:electron transfer activity"/>
    <property type="evidence" value="ECO:0007669"/>
    <property type="project" value="TreeGrafter"/>
</dbReference>
<organism evidence="8 9">
    <name type="scientific">Klebsiella pneumoniae</name>
    <dbReference type="NCBI Taxonomy" id="573"/>
    <lineage>
        <taxon>Bacteria</taxon>
        <taxon>Pseudomonadati</taxon>
        <taxon>Pseudomonadota</taxon>
        <taxon>Gammaproteobacteria</taxon>
        <taxon>Enterobacterales</taxon>
        <taxon>Enterobacteriaceae</taxon>
        <taxon>Klebsiella/Raoultella group</taxon>
        <taxon>Klebsiella</taxon>
        <taxon>Klebsiella pneumoniae complex</taxon>
    </lineage>
</organism>
<dbReference type="InterPro" id="IPR009010">
    <property type="entry name" value="Asp_de-COase-like_dom_sf"/>
</dbReference>
<dbReference type="SUPFAM" id="SSF53706">
    <property type="entry name" value="Formate dehydrogenase/DMSO reductase, domains 1-3"/>
    <property type="match status" value="1"/>
</dbReference>
<keyword evidence="5" id="KW-0479">Metal-binding</keyword>
<dbReference type="PROSITE" id="PS00932">
    <property type="entry name" value="MOLYBDOPTERIN_PROK_3"/>
    <property type="match status" value="1"/>
</dbReference>
<dbReference type="InterPro" id="IPR006657">
    <property type="entry name" value="MoPterin_dinucl-bd_dom"/>
</dbReference>
<accession>A0A378F4Z4</accession>
<dbReference type="GO" id="GO:0030151">
    <property type="term" value="F:molybdenum ion binding"/>
    <property type="evidence" value="ECO:0007669"/>
    <property type="project" value="TreeGrafter"/>
</dbReference>
<evidence type="ECO:0000313" key="8">
    <source>
        <dbReference type="EMBL" id="STW39456.1"/>
    </source>
</evidence>
<comment type="similarity">
    <text evidence="3">Belongs to the prokaryotic molybdopterin-containing oxidoreductase family.</text>
</comment>
<reference evidence="8 9" key="1">
    <citation type="submission" date="2018-06" db="EMBL/GenBank/DDBJ databases">
        <authorList>
            <consortium name="Pathogen Informatics"/>
            <person name="Doyle S."/>
        </authorList>
    </citation>
    <scope>NUCLEOTIDE SEQUENCE [LARGE SCALE GENOMIC DNA]</scope>
    <source>
        <strain evidence="8 9">NCTC9617</strain>
    </source>
</reference>
<dbReference type="Pfam" id="PF01568">
    <property type="entry name" value="Molydop_binding"/>
    <property type="match status" value="1"/>
</dbReference>
<evidence type="ECO:0000256" key="5">
    <source>
        <dbReference type="ARBA" id="ARBA00022723"/>
    </source>
</evidence>
<dbReference type="EC" id="1.17.1.9" evidence="8"/>
<dbReference type="AlphaFoldDB" id="A0A378F4Z4"/>
<sequence length="224" mass="24918">MGLGVAAQSSGAVQPRFGRYQRQALGCEADADQWNGSKWVGNDIPDFNTAPPGSKTGPFIMQQEGLGRLFALDKLAEGPFPEHYEPMEPRLALTRCTRRWSPARWCGCMKKTPFRLGKKDKFPYVGTTYRLTEHFHTWTKHALLNSIAQPEQFVEISEGLAKSKGIANGDWVKVSSKRGFIRAVAVVTRRLRTLNVNGQQVETVGIPLHWGLKAWPAKATSPTP</sequence>
<evidence type="ECO:0000256" key="6">
    <source>
        <dbReference type="ARBA" id="ARBA00023002"/>
    </source>
</evidence>
<evidence type="ECO:0000256" key="4">
    <source>
        <dbReference type="ARBA" id="ARBA00022485"/>
    </source>
</evidence>
<keyword evidence="4" id="KW-0004">4Fe-4S</keyword>
<dbReference type="PANTHER" id="PTHR43598:SF7">
    <property type="entry name" value="FORMATE DEHYDROGENASE, NITRATE-INDUCIBLE, MAJOR SUBUNIT"/>
    <property type="match status" value="1"/>
</dbReference>
<dbReference type="SUPFAM" id="SSF50692">
    <property type="entry name" value="ADC-like"/>
    <property type="match status" value="1"/>
</dbReference>
<name>A0A378F4Z4_KLEPN</name>
<comment type="subcellular location">
    <subcellularLocation>
        <location evidence="2">Cell envelope</location>
    </subcellularLocation>
</comment>
<dbReference type="GO" id="GO:0051539">
    <property type="term" value="F:4 iron, 4 sulfur cluster binding"/>
    <property type="evidence" value="ECO:0007669"/>
    <property type="project" value="UniProtKB-KW"/>
</dbReference>
<dbReference type="EMBL" id="UGNC01000004">
    <property type="protein sequence ID" value="STW39456.1"/>
    <property type="molecule type" value="Genomic_DNA"/>
</dbReference>
<dbReference type="InterPro" id="IPR006655">
    <property type="entry name" value="Mopterin_OxRdtase_prok_CS"/>
</dbReference>
<dbReference type="GO" id="GO:0009061">
    <property type="term" value="P:anaerobic respiration"/>
    <property type="evidence" value="ECO:0007669"/>
    <property type="project" value="TreeGrafter"/>
</dbReference>
<dbReference type="GO" id="GO:0030313">
    <property type="term" value="C:cell envelope"/>
    <property type="evidence" value="ECO:0007669"/>
    <property type="project" value="UniProtKB-SubCell"/>
</dbReference>
<dbReference type="Proteomes" id="UP000255167">
    <property type="component" value="Unassembled WGS sequence"/>
</dbReference>
<dbReference type="PANTHER" id="PTHR43598">
    <property type="entry name" value="TUNGSTEN-CONTAINING FORMYLMETHANOFURAN DEHYDROGENASE 2 SUBUNIT B"/>
    <property type="match status" value="1"/>
</dbReference>
<keyword evidence="6 8" id="KW-0560">Oxidoreductase</keyword>
<protein>
    <submittedName>
        <fullName evidence="8">Formate dehydrogenase-N alpha subunit</fullName>
        <ecNumber evidence="8">1.17.1.9</ecNumber>
    </submittedName>
</protein>
<evidence type="ECO:0000256" key="1">
    <source>
        <dbReference type="ARBA" id="ARBA00001966"/>
    </source>
</evidence>
<dbReference type="GO" id="GO:0008863">
    <property type="term" value="F:formate dehydrogenase (NAD+) activity"/>
    <property type="evidence" value="ECO:0007669"/>
    <property type="project" value="UniProtKB-EC"/>
</dbReference>
<keyword evidence="4" id="KW-0411">Iron-sulfur</keyword>
<proteinExistence type="inferred from homology"/>
<evidence type="ECO:0000259" key="7">
    <source>
        <dbReference type="Pfam" id="PF01568"/>
    </source>
</evidence>
<evidence type="ECO:0000256" key="2">
    <source>
        <dbReference type="ARBA" id="ARBA00004196"/>
    </source>
</evidence>
<gene>
    <name evidence="8" type="primary">fdnG_1</name>
    <name evidence="8" type="ORF">NCTC9617_00979</name>
</gene>
<evidence type="ECO:0000256" key="3">
    <source>
        <dbReference type="ARBA" id="ARBA00010312"/>
    </source>
</evidence>
<comment type="cofactor">
    <cofactor evidence="1">
        <name>[4Fe-4S] cluster</name>
        <dbReference type="ChEBI" id="CHEBI:49883"/>
    </cofactor>
</comment>
<dbReference type="GO" id="GO:0043546">
    <property type="term" value="F:molybdopterin cofactor binding"/>
    <property type="evidence" value="ECO:0007669"/>
    <property type="project" value="InterPro"/>
</dbReference>